<proteinExistence type="predicted"/>
<protein>
    <submittedName>
        <fullName evidence="1">Uncharacterized protein</fullName>
    </submittedName>
</protein>
<dbReference type="EMBL" id="BARV01041096">
    <property type="protein sequence ID" value="GAI47849.1"/>
    <property type="molecule type" value="Genomic_DNA"/>
</dbReference>
<reference evidence="1" key="1">
    <citation type="journal article" date="2014" name="Front. Microbiol.">
        <title>High frequency of phylogenetically diverse reductive dehalogenase-homologous genes in deep subseafloor sedimentary metagenomes.</title>
        <authorList>
            <person name="Kawai M."/>
            <person name="Futagami T."/>
            <person name="Toyoda A."/>
            <person name="Takaki Y."/>
            <person name="Nishi S."/>
            <person name="Hori S."/>
            <person name="Arai W."/>
            <person name="Tsubouchi T."/>
            <person name="Morono Y."/>
            <person name="Uchiyama I."/>
            <person name="Ito T."/>
            <person name="Fujiyama A."/>
            <person name="Inagaki F."/>
            <person name="Takami H."/>
        </authorList>
    </citation>
    <scope>NUCLEOTIDE SEQUENCE</scope>
    <source>
        <strain evidence="1">Expedition CK06-06</strain>
    </source>
</reference>
<comment type="caution">
    <text evidence="1">The sequence shown here is derived from an EMBL/GenBank/DDBJ whole genome shotgun (WGS) entry which is preliminary data.</text>
</comment>
<evidence type="ECO:0000313" key="1">
    <source>
        <dbReference type="EMBL" id="GAI47849.1"/>
    </source>
</evidence>
<accession>X1QX35</accession>
<dbReference type="AlphaFoldDB" id="X1QX35"/>
<organism evidence="1">
    <name type="scientific">marine sediment metagenome</name>
    <dbReference type="NCBI Taxonomy" id="412755"/>
    <lineage>
        <taxon>unclassified sequences</taxon>
        <taxon>metagenomes</taxon>
        <taxon>ecological metagenomes</taxon>
    </lineage>
</organism>
<sequence length="48" mass="5313">KEGDKVCARVVTVSTRRGPRGGKIGLTMRQFGLGKLEWIKEARKEAKA</sequence>
<gene>
    <name evidence="1" type="ORF">S06H3_62366</name>
</gene>
<name>X1QX35_9ZZZZ</name>
<feature type="non-terminal residue" evidence="1">
    <location>
        <position position="1"/>
    </location>
</feature>